<dbReference type="SUPFAM" id="SSF53474">
    <property type="entry name" value="alpha/beta-Hydrolases"/>
    <property type="match status" value="1"/>
</dbReference>
<feature type="signal peptide" evidence="2">
    <location>
        <begin position="1"/>
        <end position="24"/>
    </location>
</feature>
<keyword evidence="2" id="KW-0732">Signal</keyword>
<dbReference type="InterPro" id="IPR036514">
    <property type="entry name" value="SGNH_hydro_sf"/>
</dbReference>
<dbReference type="RefSeq" id="WP_232107188.1">
    <property type="nucleotide sequence ID" value="NZ_CP036269.1"/>
</dbReference>
<dbReference type="PANTHER" id="PTHR48081">
    <property type="entry name" value="AB HYDROLASE SUPERFAMILY PROTEIN C4A8.06C"/>
    <property type="match status" value="1"/>
</dbReference>
<feature type="domain" description="SGNH hydrolase-type esterase" evidence="3">
    <location>
        <begin position="189"/>
        <end position="367"/>
    </location>
</feature>
<sequence length="662" mass="73522" precursor="true">MQTVLLLICSLSTGFIWFSETVSAAEPTEWKYAPELLRPFWQGETIEGESVLFIRDPETGIAKASVLIPIEKVLSVRNSAGNITYEEGRDYLWKPGTREITLPKDSRIVSKTSADLRRPDNSQRHKLTHRDGNGEIFFGGQLEYHNMQTCITYQHKPVDWKEIVPVFDEKALPRTVQKLRKHDTVSIVLLGDSISTGCNASGWAGGAPFQPAFSDLLKEHLQNHYQNRVEMANPSVGGKDTRWALTQVDKVVESKPDLVIIAFGMNDSAGRSVKEYQANTNALMEQIRKKRPQTEFILLAPMLGNKDWIRLKHELFPQYRDALAELCRPGVALADMTSIWTEFLKQKQDWDLTGNGVNHPNDFGHRVYAQVLSTLLVPPQKKSDTGNQTSLPPKVVSLWNGKAPTGDDQFEKADVKITVHEAIKGNGAAIVICPGGGYRGLVTGGEGHRIAQWLNQHGIAGVVLEYRMPDGRSFVPLMDAQQAIRTVRANAKQWNIDPHKVGIMGFSAGGHLASTAATHFDAGDPQSDDPVRRQSSRPDFAILVYPVVTMGNTTHGGSKKNLLGAEPSPELIELFSNEKQITSETPPIFLAHAIDDKPVPVENSRALYQALQAKQIPSKLLELPSGGHGLNGYKGPMWDAWQKQSMEWLAKLKFIPEQDIND</sequence>
<feature type="chain" id="PRO_5022079570" evidence="2">
    <location>
        <begin position="25"/>
        <end position="662"/>
    </location>
</feature>
<evidence type="ECO:0000313" key="5">
    <source>
        <dbReference type="EMBL" id="QDT43747.1"/>
    </source>
</evidence>
<dbReference type="InterPro" id="IPR049492">
    <property type="entry name" value="BD-FAE-like_dom"/>
</dbReference>
<protein>
    <submittedName>
        <fullName evidence="5">Acetylxylan esterase</fullName>
        <ecNumber evidence="5">3.1.1.72</ecNumber>
    </submittedName>
</protein>
<gene>
    <name evidence="5" type="primary">axeA1_2</name>
    <name evidence="5" type="ORF">Pan241w_38510</name>
</gene>
<dbReference type="Gene3D" id="3.40.50.1110">
    <property type="entry name" value="SGNH hydrolase"/>
    <property type="match status" value="1"/>
</dbReference>
<evidence type="ECO:0000256" key="1">
    <source>
        <dbReference type="ARBA" id="ARBA00022801"/>
    </source>
</evidence>
<organism evidence="5 6">
    <name type="scientific">Gimesia alba</name>
    <dbReference type="NCBI Taxonomy" id="2527973"/>
    <lineage>
        <taxon>Bacteria</taxon>
        <taxon>Pseudomonadati</taxon>
        <taxon>Planctomycetota</taxon>
        <taxon>Planctomycetia</taxon>
        <taxon>Planctomycetales</taxon>
        <taxon>Planctomycetaceae</taxon>
        <taxon>Gimesia</taxon>
    </lineage>
</organism>
<dbReference type="Gene3D" id="3.40.50.1820">
    <property type="entry name" value="alpha/beta hydrolase"/>
    <property type="match status" value="1"/>
</dbReference>
<keyword evidence="6" id="KW-1185">Reference proteome</keyword>
<name>A0A517RIN7_9PLAN</name>
<proteinExistence type="predicted"/>
<keyword evidence="1 5" id="KW-0378">Hydrolase</keyword>
<dbReference type="Proteomes" id="UP000317171">
    <property type="component" value="Chromosome"/>
</dbReference>
<dbReference type="InterPro" id="IPR029058">
    <property type="entry name" value="AB_hydrolase_fold"/>
</dbReference>
<dbReference type="PANTHER" id="PTHR48081:SF6">
    <property type="entry name" value="PEPTIDASE S9 PROLYL OLIGOPEPTIDASE CATALYTIC DOMAIN-CONTAINING PROTEIN"/>
    <property type="match status" value="1"/>
</dbReference>
<dbReference type="GO" id="GO:0046555">
    <property type="term" value="F:acetylxylan esterase activity"/>
    <property type="evidence" value="ECO:0007669"/>
    <property type="project" value="UniProtKB-EC"/>
</dbReference>
<dbReference type="Pfam" id="PF13472">
    <property type="entry name" value="Lipase_GDSL_2"/>
    <property type="match status" value="1"/>
</dbReference>
<dbReference type="EMBL" id="CP036269">
    <property type="protein sequence ID" value="QDT43747.1"/>
    <property type="molecule type" value="Genomic_DNA"/>
</dbReference>
<reference evidence="5 6" key="1">
    <citation type="submission" date="2019-02" db="EMBL/GenBank/DDBJ databases">
        <title>Deep-cultivation of Planctomycetes and their phenomic and genomic characterization uncovers novel biology.</title>
        <authorList>
            <person name="Wiegand S."/>
            <person name="Jogler M."/>
            <person name="Boedeker C."/>
            <person name="Pinto D."/>
            <person name="Vollmers J."/>
            <person name="Rivas-Marin E."/>
            <person name="Kohn T."/>
            <person name="Peeters S.H."/>
            <person name="Heuer A."/>
            <person name="Rast P."/>
            <person name="Oberbeckmann S."/>
            <person name="Bunk B."/>
            <person name="Jeske O."/>
            <person name="Meyerdierks A."/>
            <person name="Storesund J.E."/>
            <person name="Kallscheuer N."/>
            <person name="Luecker S."/>
            <person name="Lage O.M."/>
            <person name="Pohl T."/>
            <person name="Merkel B.J."/>
            <person name="Hornburger P."/>
            <person name="Mueller R.-W."/>
            <person name="Bruemmer F."/>
            <person name="Labrenz M."/>
            <person name="Spormann A.M."/>
            <person name="Op den Camp H."/>
            <person name="Overmann J."/>
            <person name="Amann R."/>
            <person name="Jetten M.S.M."/>
            <person name="Mascher T."/>
            <person name="Medema M.H."/>
            <person name="Devos D.P."/>
            <person name="Kaster A.-K."/>
            <person name="Ovreas L."/>
            <person name="Rohde M."/>
            <person name="Galperin M.Y."/>
            <person name="Jogler C."/>
        </authorList>
    </citation>
    <scope>NUCLEOTIDE SEQUENCE [LARGE SCALE GENOMIC DNA]</scope>
    <source>
        <strain evidence="5 6">Pan241w</strain>
    </source>
</reference>
<evidence type="ECO:0000259" key="4">
    <source>
        <dbReference type="Pfam" id="PF20434"/>
    </source>
</evidence>
<evidence type="ECO:0000256" key="2">
    <source>
        <dbReference type="SAM" id="SignalP"/>
    </source>
</evidence>
<dbReference type="InterPro" id="IPR013830">
    <property type="entry name" value="SGNH_hydro"/>
</dbReference>
<dbReference type="SUPFAM" id="SSF52266">
    <property type="entry name" value="SGNH hydrolase"/>
    <property type="match status" value="1"/>
</dbReference>
<dbReference type="AlphaFoldDB" id="A0A517RIN7"/>
<accession>A0A517RIN7</accession>
<dbReference type="EC" id="3.1.1.72" evidence="5"/>
<dbReference type="CDD" id="cd00229">
    <property type="entry name" value="SGNH_hydrolase"/>
    <property type="match status" value="1"/>
</dbReference>
<dbReference type="Pfam" id="PF20434">
    <property type="entry name" value="BD-FAE"/>
    <property type="match status" value="1"/>
</dbReference>
<dbReference type="KEGG" id="gaz:Pan241w_38510"/>
<evidence type="ECO:0000313" key="6">
    <source>
        <dbReference type="Proteomes" id="UP000317171"/>
    </source>
</evidence>
<evidence type="ECO:0000259" key="3">
    <source>
        <dbReference type="Pfam" id="PF13472"/>
    </source>
</evidence>
<dbReference type="InterPro" id="IPR050300">
    <property type="entry name" value="GDXG_lipolytic_enzyme"/>
</dbReference>
<feature type="domain" description="BD-FAE-like" evidence="4">
    <location>
        <begin position="423"/>
        <end position="611"/>
    </location>
</feature>